<dbReference type="STRING" id="583356.Igag_0439"/>
<sequence length="82" mass="9563">MQRNKYECLEPPCIHVVVDDTRKIYAVFFEDWEGNIYLVKASEIMKASETINRIKNSYREATDSEADKLAEEYLGAEPVEEE</sequence>
<gene>
    <name evidence="1" type="ordered locus">Igag_0439</name>
</gene>
<protein>
    <submittedName>
        <fullName evidence="1">Uncharacterized protein</fullName>
    </submittedName>
</protein>
<reference evidence="1 2" key="1">
    <citation type="journal article" date="2010" name="Stand. Genomic Sci.">
        <title>Complete genome sequence of Ignisphaera aggregans type strain (AQ1.S1).</title>
        <authorList>
            <person name="Goker M."/>
            <person name="Held B."/>
            <person name="Lapidus A."/>
            <person name="Nolan M."/>
            <person name="Spring S."/>
            <person name="Yasawong M."/>
            <person name="Lucas S."/>
            <person name="Glavina Del Rio T."/>
            <person name="Tice H."/>
            <person name="Cheng J.F."/>
            <person name="Goodwin L."/>
            <person name="Tapia R."/>
            <person name="Pitluck S."/>
            <person name="Liolios K."/>
            <person name="Ivanova N."/>
            <person name="Mavromatis K."/>
            <person name="Mikhailova N."/>
            <person name="Pati A."/>
            <person name="Chen A."/>
            <person name="Palaniappan K."/>
            <person name="Brambilla E."/>
            <person name="Land M."/>
            <person name="Hauser L."/>
            <person name="Chang Y.J."/>
            <person name="Jeffries C.D."/>
            <person name="Brettin T."/>
            <person name="Detter J.C."/>
            <person name="Han C."/>
            <person name="Rohde M."/>
            <person name="Sikorski J."/>
            <person name="Woyke T."/>
            <person name="Bristow J."/>
            <person name="Eisen J.A."/>
            <person name="Markowitz V."/>
            <person name="Hugenholtz P."/>
            <person name="Kyrpides N.C."/>
            <person name="Klenk H.P."/>
        </authorList>
    </citation>
    <scope>NUCLEOTIDE SEQUENCE [LARGE SCALE GENOMIC DNA]</scope>
    <source>
        <strain evidence="2">DSM 17230 / JCM 13409 / AQ1.S1</strain>
    </source>
</reference>
<proteinExistence type="predicted"/>
<evidence type="ECO:0000313" key="2">
    <source>
        <dbReference type="Proteomes" id="UP000001304"/>
    </source>
</evidence>
<dbReference type="EMBL" id="CP002098">
    <property type="protein sequence ID" value="ADM27277.1"/>
    <property type="molecule type" value="Genomic_DNA"/>
</dbReference>
<accession>E0SRK2</accession>
<dbReference type="AlphaFoldDB" id="E0SRK2"/>
<keyword evidence="2" id="KW-1185">Reference proteome</keyword>
<dbReference type="BioCyc" id="IAGG583356:GHAH-442-MONOMER"/>
<organism evidence="1 2">
    <name type="scientific">Ignisphaera aggregans (strain DSM 17230 / JCM 13409 / AQ1.S1)</name>
    <dbReference type="NCBI Taxonomy" id="583356"/>
    <lineage>
        <taxon>Archaea</taxon>
        <taxon>Thermoproteota</taxon>
        <taxon>Thermoprotei</taxon>
        <taxon>Desulfurococcales</taxon>
        <taxon>Desulfurococcaceae</taxon>
        <taxon>Ignisphaera</taxon>
    </lineage>
</organism>
<evidence type="ECO:0000313" key="1">
    <source>
        <dbReference type="EMBL" id="ADM27277.1"/>
    </source>
</evidence>
<dbReference type="Proteomes" id="UP000001304">
    <property type="component" value="Chromosome"/>
</dbReference>
<name>E0SRK2_IGNAA</name>
<dbReference type="KEGG" id="iag:Igag_0439"/>
<dbReference type="HOGENOM" id="CLU_2550193_0_0_2"/>